<reference evidence="1" key="1">
    <citation type="journal article" date="2021" name="Proc. Natl. Acad. Sci. U.S.A.">
        <title>A Catalog of Tens of Thousands of Viruses from Human Metagenomes Reveals Hidden Associations with Chronic Diseases.</title>
        <authorList>
            <person name="Tisza M.J."/>
            <person name="Buck C.B."/>
        </authorList>
    </citation>
    <scope>NUCLEOTIDE SEQUENCE</scope>
    <source>
        <strain evidence="1">CtX5W26</strain>
    </source>
</reference>
<name>A0A8S5UEK4_9CAUD</name>
<protein>
    <submittedName>
        <fullName evidence="1">Uncharacterized protein</fullName>
    </submittedName>
</protein>
<organism evidence="1">
    <name type="scientific">Siphoviridae sp. ctX5W26</name>
    <dbReference type="NCBI Taxonomy" id="2825540"/>
    <lineage>
        <taxon>Viruses</taxon>
        <taxon>Duplodnaviria</taxon>
        <taxon>Heunggongvirae</taxon>
        <taxon>Uroviricota</taxon>
        <taxon>Caudoviricetes</taxon>
    </lineage>
</organism>
<proteinExistence type="predicted"/>
<evidence type="ECO:0000313" key="1">
    <source>
        <dbReference type="EMBL" id="DAF92935.1"/>
    </source>
</evidence>
<dbReference type="EMBL" id="BK016076">
    <property type="protein sequence ID" value="DAF92935.1"/>
    <property type="molecule type" value="Genomic_DNA"/>
</dbReference>
<accession>A0A8S5UEK4</accession>
<sequence>MILSTQIQSYYNKLYKQLRKYFWSFQVVENIAYLEMECYKAIPSIENVRIYLEKVKKGCAQELKDDEELRSAYESMCNYIENSSNKDVCMRLTINKEVFQ</sequence>